<dbReference type="SUPFAM" id="SSF50969">
    <property type="entry name" value="YVTN repeat-like/Quinoprotein amine dehydrogenase"/>
    <property type="match status" value="1"/>
</dbReference>
<dbReference type="OrthoDB" id="342730at2759"/>
<keyword evidence="5" id="KW-1185">Reference proteome</keyword>
<name>A0A813ZPY8_9BILA</name>
<comment type="caution">
    <text evidence="3">The sequence shown here is derived from an EMBL/GenBank/DDBJ whole genome shotgun (WGS) entry which is preliminary data.</text>
</comment>
<evidence type="ECO:0000313" key="4">
    <source>
        <dbReference type="EMBL" id="CAF1210133.1"/>
    </source>
</evidence>
<accession>A0A813ZPY8</accession>
<feature type="repeat" description="NHL" evidence="2">
    <location>
        <begin position="123"/>
        <end position="153"/>
    </location>
</feature>
<dbReference type="PANTHER" id="PTHR24104">
    <property type="entry name" value="E3 UBIQUITIN-PROTEIN LIGASE NHLRC1-RELATED"/>
    <property type="match status" value="1"/>
</dbReference>
<protein>
    <submittedName>
        <fullName evidence="3">Uncharacterized protein</fullName>
    </submittedName>
</protein>
<sequence length="405" mass="45148">MNVNESDYYTLNINSSVNIYGYIYTENFDPLNPSTNLILANKNNFGESQFEFRAFLRSTTANILVVTTASPNATGKFSVTVSGNNIVTFKRLIRPSRAPAVDIHPNAKWVQNRINVAGGNGEGENRSQLAYPHGLYVDDDETVYVTDWNNGRVMEWKWYAMNGRVVAGGNERGNGSHQLSLANDVIVDKEEDNLIICDSYNNRVVRWLRQNLTNGETIMSNISCWGLTMDESGVLYVVDVKKHEVIQYSRGESEGTVVAGGNGNGTRLDQLNHPSYVFVDQNHSVYVSDTKNHRVMKWEEGAKQGIVVAGGQGQGNNLTQLSEPQGIVVDQLGTVYVADYYNSRIMRWPQSAIQGSVIAGRSDAKEESNQLYCFIGLSFDPRGNLYAADSCNHRVQKFNIEQTKN</sequence>
<feature type="repeat" description="NHL" evidence="2">
    <location>
        <begin position="370"/>
        <end position="401"/>
    </location>
</feature>
<dbReference type="InterPro" id="IPR050952">
    <property type="entry name" value="TRIM-NHL_E3_ligases"/>
</dbReference>
<dbReference type="SUPFAM" id="SSF101898">
    <property type="entry name" value="NHL repeat"/>
    <property type="match status" value="1"/>
</dbReference>
<dbReference type="Pfam" id="PF01436">
    <property type="entry name" value="NHL"/>
    <property type="match status" value="3"/>
</dbReference>
<dbReference type="Proteomes" id="UP000663877">
    <property type="component" value="Unassembled WGS sequence"/>
</dbReference>
<proteinExistence type="predicted"/>
<dbReference type="GO" id="GO:0008270">
    <property type="term" value="F:zinc ion binding"/>
    <property type="evidence" value="ECO:0007669"/>
    <property type="project" value="UniProtKB-KW"/>
</dbReference>
<dbReference type="EMBL" id="CAJNOI010000251">
    <property type="protein sequence ID" value="CAF1210133.1"/>
    <property type="molecule type" value="Genomic_DNA"/>
</dbReference>
<dbReference type="Proteomes" id="UP000663832">
    <property type="component" value="Unassembled WGS sequence"/>
</dbReference>
<dbReference type="InterPro" id="IPR011044">
    <property type="entry name" value="Quino_amine_DH_bsu"/>
</dbReference>
<gene>
    <name evidence="4" type="ORF">BJG266_LOCUS27393</name>
    <name evidence="3" type="ORF">QVE165_LOCUS9508</name>
</gene>
<evidence type="ECO:0000256" key="2">
    <source>
        <dbReference type="PROSITE-ProRule" id="PRU00504"/>
    </source>
</evidence>
<dbReference type="InterPro" id="IPR011042">
    <property type="entry name" value="6-blade_b-propeller_TolB-like"/>
</dbReference>
<dbReference type="EMBL" id="CAJNOM010000043">
    <property type="protein sequence ID" value="CAF0901634.1"/>
    <property type="molecule type" value="Genomic_DNA"/>
</dbReference>
<dbReference type="Gene3D" id="2.120.10.30">
    <property type="entry name" value="TolB, C-terminal domain"/>
    <property type="match status" value="2"/>
</dbReference>
<dbReference type="InterPro" id="IPR001258">
    <property type="entry name" value="NHL_repeat"/>
</dbReference>
<evidence type="ECO:0000313" key="3">
    <source>
        <dbReference type="EMBL" id="CAF0901634.1"/>
    </source>
</evidence>
<evidence type="ECO:0000256" key="1">
    <source>
        <dbReference type="ARBA" id="ARBA00022737"/>
    </source>
</evidence>
<reference evidence="3" key="1">
    <citation type="submission" date="2021-02" db="EMBL/GenBank/DDBJ databases">
        <authorList>
            <person name="Nowell W R."/>
        </authorList>
    </citation>
    <scope>NUCLEOTIDE SEQUENCE</scope>
</reference>
<dbReference type="PROSITE" id="PS51125">
    <property type="entry name" value="NHL"/>
    <property type="match status" value="2"/>
</dbReference>
<organism evidence="3 5">
    <name type="scientific">Adineta steineri</name>
    <dbReference type="NCBI Taxonomy" id="433720"/>
    <lineage>
        <taxon>Eukaryota</taxon>
        <taxon>Metazoa</taxon>
        <taxon>Spiralia</taxon>
        <taxon>Gnathifera</taxon>
        <taxon>Rotifera</taxon>
        <taxon>Eurotatoria</taxon>
        <taxon>Bdelloidea</taxon>
        <taxon>Adinetida</taxon>
        <taxon>Adinetidae</taxon>
        <taxon>Adineta</taxon>
    </lineage>
</organism>
<dbReference type="CDD" id="cd05819">
    <property type="entry name" value="NHL"/>
    <property type="match status" value="1"/>
</dbReference>
<dbReference type="AlphaFoldDB" id="A0A813ZPY8"/>
<evidence type="ECO:0000313" key="5">
    <source>
        <dbReference type="Proteomes" id="UP000663832"/>
    </source>
</evidence>
<dbReference type="PANTHER" id="PTHR24104:SF25">
    <property type="entry name" value="PROTEIN LIN-41"/>
    <property type="match status" value="1"/>
</dbReference>
<keyword evidence="1" id="KW-0677">Repeat</keyword>